<protein>
    <submittedName>
        <fullName evidence="2">Uncharacterized protein</fullName>
    </submittedName>
</protein>
<evidence type="ECO:0000256" key="1">
    <source>
        <dbReference type="SAM" id="MobiDB-lite"/>
    </source>
</evidence>
<feature type="compositionally biased region" description="Acidic residues" evidence="1">
    <location>
        <begin position="1"/>
        <end position="22"/>
    </location>
</feature>
<evidence type="ECO:0000313" key="2">
    <source>
        <dbReference type="EMBL" id="CAD7254825.1"/>
    </source>
</evidence>
<feature type="region of interest" description="Disordered" evidence="1">
    <location>
        <begin position="1"/>
        <end position="28"/>
    </location>
</feature>
<dbReference type="Proteomes" id="UP000677054">
    <property type="component" value="Unassembled WGS sequence"/>
</dbReference>
<evidence type="ECO:0000313" key="3">
    <source>
        <dbReference type="Proteomes" id="UP000677054"/>
    </source>
</evidence>
<feature type="non-terminal residue" evidence="2">
    <location>
        <position position="141"/>
    </location>
</feature>
<sequence>PGGSDADETGGEDGGAGEDDEAGSPAMFILLDEGAGAASSKADPMSRRAVFRKSRGLSALAISSMRKTGSSHVRVTSLREWPHFCSGSNDCPKQIRRPASVLPDVVLLLWRAGGNSMPRADSADASDSNADAESPLNAIGF</sequence>
<gene>
    <name evidence="2" type="ORF">DSTB1V02_LOCUS14571</name>
</gene>
<dbReference type="EMBL" id="LR912603">
    <property type="protein sequence ID" value="CAD7254825.1"/>
    <property type="molecule type" value="Genomic_DNA"/>
</dbReference>
<feature type="compositionally biased region" description="Low complexity" evidence="1">
    <location>
        <begin position="123"/>
        <end position="134"/>
    </location>
</feature>
<reference evidence="2" key="1">
    <citation type="submission" date="2020-11" db="EMBL/GenBank/DDBJ databases">
        <authorList>
            <person name="Tran Van P."/>
        </authorList>
    </citation>
    <scope>NUCLEOTIDE SEQUENCE</scope>
</reference>
<feature type="region of interest" description="Disordered" evidence="1">
    <location>
        <begin position="117"/>
        <end position="141"/>
    </location>
</feature>
<proteinExistence type="predicted"/>
<dbReference type="AlphaFoldDB" id="A0A7R9AIL3"/>
<keyword evidence="3" id="KW-1185">Reference proteome</keyword>
<dbReference type="EMBL" id="CAJPEV010013085">
    <property type="protein sequence ID" value="CAG0906665.1"/>
    <property type="molecule type" value="Genomic_DNA"/>
</dbReference>
<organism evidence="2">
    <name type="scientific">Darwinula stevensoni</name>
    <dbReference type="NCBI Taxonomy" id="69355"/>
    <lineage>
        <taxon>Eukaryota</taxon>
        <taxon>Metazoa</taxon>
        <taxon>Ecdysozoa</taxon>
        <taxon>Arthropoda</taxon>
        <taxon>Crustacea</taxon>
        <taxon>Oligostraca</taxon>
        <taxon>Ostracoda</taxon>
        <taxon>Podocopa</taxon>
        <taxon>Podocopida</taxon>
        <taxon>Darwinulocopina</taxon>
        <taxon>Darwinuloidea</taxon>
        <taxon>Darwinulidae</taxon>
        <taxon>Darwinula</taxon>
    </lineage>
</organism>
<accession>A0A7R9AIL3</accession>
<name>A0A7R9AIL3_9CRUS</name>